<proteinExistence type="inferred from homology"/>
<dbReference type="InterPro" id="IPR026050">
    <property type="entry name" value="C1GALT1/C1GALT1_chp1"/>
</dbReference>
<comment type="subcellular location">
    <subcellularLocation>
        <location evidence="1">Membrane</location>
        <topology evidence="1">Single-pass type II membrane protein</topology>
    </subcellularLocation>
</comment>
<dbReference type="GO" id="GO:0016263">
    <property type="term" value="F:glycoprotein-N-acetylgalactosamine 3-beta-galactosyltransferase activity"/>
    <property type="evidence" value="ECO:0007669"/>
    <property type="project" value="TreeGrafter"/>
</dbReference>
<keyword evidence="5" id="KW-1133">Transmembrane helix</keyword>
<evidence type="ECO:0000256" key="5">
    <source>
        <dbReference type="ARBA" id="ARBA00022989"/>
    </source>
</evidence>
<dbReference type="PANTHER" id="PTHR23033:SF14">
    <property type="entry name" value="GLYCOPROTEIN-N-ACETYLGALACTOSAMINE 3-BETA-GALACTOSYLTRANSFERASE 1-RELATED"/>
    <property type="match status" value="1"/>
</dbReference>
<sequence length="340" mass="39336">MIRNALGLVIGLILGIRLTEYWDYSHMRSMTKMVTPQSEDKAWLFNETRVLCLVLTNPLDITRMKAKVRSTWGKRCNKLIFMRSQIQRGLNGSTFARVQEALRSIYRNHFEGYDWFLKADANTYVIMENLRRFLYRYDPETSLIFGHRQRSDFREGYMHGAPGYVLSRGAMRRLNLFAFNGSNMCDPKQHSFSALEDRNQSFAALADTHISSLAEDRAMGLCLKHVGVIPGESRDGLNQERFLPLMPQWLMPGTAKWKRYTGTIYFKPSAQNCCSTTLISFHSANGVAFDLLEFFLYKVRVFGDHKPLSKLPQRLGFREMHSLLRYWSQVVSDNLEKPAA</sequence>
<keyword evidence="3" id="KW-0812">Transmembrane</keyword>
<evidence type="ECO:0000313" key="7">
    <source>
        <dbReference type="EMBL" id="BFF98534.1"/>
    </source>
</evidence>
<dbReference type="AlphaFoldDB" id="A0AAU9FST1"/>
<dbReference type="Proteomes" id="UP001500889">
    <property type="component" value="Chromosome J"/>
</dbReference>
<evidence type="ECO:0000256" key="1">
    <source>
        <dbReference type="ARBA" id="ARBA00004606"/>
    </source>
</evidence>
<protein>
    <submittedName>
        <fullName evidence="7">Glycoprotein-N-acetylgalactosamine 3-beta-galactosyltransferase 1-like</fullName>
    </submittedName>
</protein>
<evidence type="ECO:0000256" key="3">
    <source>
        <dbReference type="ARBA" id="ARBA00022692"/>
    </source>
</evidence>
<dbReference type="PANTHER" id="PTHR23033">
    <property type="entry name" value="BETA1,3-GALACTOSYLTRANSFERASE"/>
    <property type="match status" value="1"/>
</dbReference>
<name>A0AAU9FST1_DROMD</name>
<dbReference type="EMBL" id="AP029265">
    <property type="protein sequence ID" value="BFF98534.1"/>
    <property type="molecule type" value="Genomic_DNA"/>
</dbReference>
<keyword evidence="6" id="KW-0472">Membrane</keyword>
<keyword evidence="8" id="KW-1185">Reference proteome</keyword>
<reference evidence="7 8" key="1">
    <citation type="submission" date="2024-02" db="EMBL/GenBank/DDBJ databases">
        <title>A chromosome-level genome assembly of Drosophila madeirensis, a fruit fly species endemic to Madeira island.</title>
        <authorList>
            <person name="Tomihara K."/>
            <person name="Llopart A."/>
            <person name="Yamamoto D."/>
        </authorList>
    </citation>
    <scope>NUCLEOTIDE SEQUENCE [LARGE SCALE GENOMIC DNA]</scope>
    <source>
        <strain evidence="7 8">RF1</strain>
    </source>
</reference>
<dbReference type="Gene3D" id="3.90.550.50">
    <property type="match status" value="1"/>
</dbReference>
<evidence type="ECO:0000256" key="2">
    <source>
        <dbReference type="ARBA" id="ARBA00006462"/>
    </source>
</evidence>
<organism evidence="7 8">
    <name type="scientific">Drosophila madeirensis</name>
    <name type="common">Fruit fly</name>
    <dbReference type="NCBI Taxonomy" id="30013"/>
    <lineage>
        <taxon>Eukaryota</taxon>
        <taxon>Metazoa</taxon>
        <taxon>Ecdysozoa</taxon>
        <taxon>Arthropoda</taxon>
        <taxon>Hexapoda</taxon>
        <taxon>Insecta</taxon>
        <taxon>Pterygota</taxon>
        <taxon>Neoptera</taxon>
        <taxon>Endopterygota</taxon>
        <taxon>Diptera</taxon>
        <taxon>Brachycera</taxon>
        <taxon>Muscomorpha</taxon>
        <taxon>Ephydroidea</taxon>
        <taxon>Drosophilidae</taxon>
        <taxon>Drosophila</taxon>
        <taxon>Sophophora</taxon>
    </lineage>
</organism>
<evidence type="ECO:0000313" key="8">
    <source>
        <dbReference type="Proteomes" id="UP001500889"/>
    </source>
</evidence>
<accession>A0AAU9FST1</accession>
<gene>
    <name evidence="7" type="ORF">DMAD_06677</name>
</gene>
<comment type="similarity">
    <text evidence="2">Belongs to the glycosyltransferase 31 family. Beta3-Gal-T subfamily.</text>
</comment>
<dbReference type="GO" id="GO:0016020">
    <property type="term" value="C:membrane"/>
    <property type="evidence" value="ECO:0007669"/>
    <property type="project" value="UniProtKB-SubCell"/>
</dbReference>
<evidence type="ECO:0000256" key="4">
    <source>
        <dbReference type="ARBA" id="ARBA00022968"/>
    </source>
</evidence>
<keyword evidence="4" id="KW-0735">Signal-anchor</keyword>
<evidence type="ECO:0000256" key="6">
    <source>
        <dbReference type="ARBA" id="ARBA00023136"/>
    </source>
</evidence>